<organism evidence="1 2">
    <name type="scientific">Candidatus Portnoybacteria bacterium RBG_19FT_COMBO_36_7</name>
    <dbReference type="NCBI Taxonomy" id="1801992"/>
    <lineage>
        <taxon>Bacteria</taxon>
        <taxon>Candidatus Portnoyibacteriota</taxon>
    </lineage>
</organism>
<proteinExistence type="predicted"/>
<evidence type="ECO:0000313" key="2">
    <source>
        <dbReference type="Proteomes" id="UP000179099"/>
    </source>
</evidence>
<sequence length="203" mass="24440">MKDEKPVLSSIEKKDEIDYKQYVKERFEIDDEEAEKIELFEAESLSEHYKRQYEALNDKKLENVKILVVPDDVWQKSQPSESAADKQLVSFKESYFKNIEKPDEIAWMLHELAHCKRFLDSESSEAYKKDNQTFAFNNIKSEYTYPNNKVEEYAFSQQFEYLKNQGKTRQEIAEMLKEYYKEDDFLFFNKILDKTYKEGELVY</sequence>
<dbReference type="Proteomes" id="UP000179099">
    <property type="component" value="Unassembled WGS sequence"/>
</dbReference>
<gene>
    <name evidence="1" type="ORF">A2Y98_02375</name>
</gene>
<dbReference type="STRING" id="1801992.A2Y98_02375"/>
<evidence type="ECO:0000313" key="1">
    <source>
        <dbReference type="EMBL" id="OGZ34156.1"/>
    </source>
</evidence>
<dbReference type="AlphaFoldDB" id="A0A1G2F7W7"/>
<accession>A0A1G2F7W7</accession>
<name>A0A1G2F7W7_9BACT</name>
<dbReference type="EMBL" id="MHMW01000018">
    <property type="protein sequence ID" value="OGZ34156.1"/>
    <property type="molecule type" value="Genomic_DNA"/>
</dbReference>
<reference evidence="1 2" key="1">
    <citation type="journal article" date="2016" name="Nat. Commun.">
        <title>Thousands of microbial genomes shed light on interconnected biogeochemical processes in an aquifer system.</title>
        <authorList>
            <person name="Anantharaman K."/>
            <person name="Brown C.T."/>
            <person name="Hug L.A."/>
            <person name="Sharon I."/>
            <person name="Castelle C.J."/>
            <person name="Probst A.J."/>
            <person name="Thomas B.C."/>
            <person name="Singh A."/>
            <person name="Wilkins M.J."/>
            <person name="Karaoz U."/>
            <person name="Brodie E.L."/>
            <person name="Williams K.H."/>
            <person name="Hubbard S.S."/>
            <person name="Banfield J.F."/>
        </authorList>
    </citation>
    <scope>NUCLEOTIDE SEQUENCE [LARGE SCALE GENOMIC DNA]</scope>
</reference>
<comment type="caution">
    <text evidence="1">The sequence shown here is derived from an EMBL/GenBank/DDBJ whole genome shotgun (WGS) entry which is preliminary data.</text>
</comment>
<protein>
    <submittedName>
        <fullName evidence="1">Uncharacterized protein</fullName>
    </submittedName>
</protein>